<dbReference type="CDD" id="cd00090">
    <property type="entry name" value="HTH_ARSR"/>
    <property type="match status" value="1"/>
</dbReference>
<dbReference type="Gene3D" id="1.10.10.10">
    <property type="entry name" value="Winged helix-like DNA-binding domain superfamily/Winged helix DNA-binding domain"/>
    <property type="match status" value="1"/>
</dbReference>
<dbReference type="SMART" id="SM00347">
    <property type="entry name" value="HTH_MARR"/>
    <property type="match status" value="1"/>
</dbReference>
<dbReference type="InterPro" id="IPR039422">
    <property type="entry name" value="MarR/SlyA-like"/>
</dbReference>
<dbReference type="EMBL" id="JBHUCP010000038">
    <property type="protein sequence ID" value="MFD1534593.1"/>
    <property type="molecule type" value="Genomic_DNA"/>
</dbReference>
<evidence type="ECO:0000259" key="1">
    <source>
        <dbReference type="PROSITE" id="PS50995"/>
    </source>
</evidence>
<dbReference type="RefSeq" id="WP_343981221.1">
    <property type="nucleotide sequence ID" value="NZ_BAAAJG010000013.1"/>
</dbReference>
<organism evidence="2 3">
    <name type="scientific">Pseudonocardia aurantiaca</name>
    <dbReference type="NCBI Taxonomy" id="75290"/>
    <lineage>
        <taxon>Bacteria</taxon>
        <taxon>Bacillati</taxon>
        <taxon>Actinomycetota</taxon>
        <taxon>Actinomycetes</taxon>
        <taxon>Pseudonocardiales</taxon>
        <taxon>Pseudonocardiaceae</taxon>
        <taxon>Pseudonocardia</taxon>
    </lineage>
</organism>
<dbReference type="PROSITE" id="PS50995">
    <property type="entry name" value="HTH_MARR_2"/>
    <property type="match status" value="1"/>
</dbReference>
<dbReference type="Proteomes" id="UP001597145">
    <property type="component" value="Unassembled WGS sequence"/>
</dbReference>
<comment type="caution">
    <text evidence="2">The sequence shown here is derived from an EMBL/GenBank/DDBJ whole genome shotgun (WGS) entry which is preliminary data.</text>
</comment>
<reference evidence="3" key="1">
    <citation type="journal article" date="2019" name="Int. J. Syst. Evol. Microbiol.">
        <title>The Global Catalogue of Microorganisms (GCM) 10K type strain sequencing project: providing services to taxonomists for standard genome sequencing and annotation.</title>
        <authorList>
            <consortium name="The Broad Institute Genomics Platform"/>
            <consortium name="The Broad Institute Genome Sequencing Center for Infectious Disease"/>
            <person name="Wu L."/>
            <person name="Ma J."/>
        </authorList>
    </citation>
    <scope>NUCLEOTIDE SEQUENCE [LARGE SCALE GENOMIC DNA]</scope>
    <source>
        <strain evidence="3">JCM 12165</strain>
    </source>
</reference>
<dbReference type="InterPro" id="IPR036388">
    <property type="entry name" value="WH-like_DNA-bd_sf"/>
</dbReference>
<evidence type="ECO:0000313" key="2">
    <source>
        <dbReference type="EMBL" id="MFD1534593.1"/>
    </source>
</evidence>
<dbReference type="InterPro" id="IPR036390">
    <property type="entry name" value="WH_DNA-bd_sf"/>
</dbReference>
<dbReference type="SUPFAM" id="SSF46785">
    <property type="entry name" value="Winged helix' DNA-binding domain"/>
    <property type="match status" value="1"/>
</dbReference>
<dbReference type="InterPro" id="IPR000835">
    <property type="entry name" value="HTH_MarR-typ"/>
</dbReference>
<feature type="domain" description="HTH marR-type" evidence="1">
    <location>
        <begin position="3"/>
        <end position="138"/>
    </location>
</feature>
<proteinExistence type="predicted"/>
<protein>
    <submittedName>
        <fullName evidence="2">MarR family winged helix-turn-helix transcriptional regulator</fullName>
    </submittedName>
</protein>
<sequence length="156" mass="16404">MSKQSAVDRAARAAERFGAAADAVDAAAADVLGVNRTDLRILGAVVDGALSAGRVAEAVGLSPAAATTAIQRLVASGYLTREPDPQDRRRAVVELTPAARRLAERIYGPVGDAGVAELQRFTAAELEVITEFLERGNALQLAQAERIRGLAREEAR</sequence>
<accession>A0ABW4FVV1</accession>
<dbReference type="PANTHER" id="PTHR33164:SF106">
    <property type="entry name" value="TRANSCRIPTIONAL REGULATORY PROTEIN"/>
    <property type="match status" value="1"/>
</dbReference>
<name>A0ABW4FVV1_9PSEU</name>
<dbReference type="Pfam" id="PF12802">
    <property type="entry name" value="MarR_2"/>
    <property type="match status" value="1"/>
</dbReference>
<dbReference type="InterPro" id="IPR011991">
    <property type="entry name" value="ArsR-like_HTH"/>
</dbReference>
<dbReference type="PANTHER" id="PTHR33164">
    <property type="entry name" value="TRANSCRIPTIONAL REGULATOR, MARR FAMILY"/>
    <property type="match status" value="1"/>
</dbReference>
<gene>
    <name evidence="2" type="ORF">ACFSCY_34765</name>
</gene>
<keyword evidence="3" id="KW-1185">Reference proteome</keyword>
<evidence type="ECO:0000313" key="3">
    <source>
        <dbReference type="Proteomes" id="UP001597145"/>
    </source>
</evidence>